<gene>
    <name evidence="1" type="ORF">LCGC14_0579770</name>
</gene>
<dbReference type="AlphaFoldDB" id="A0A0F9RGP2"/>
<evidence type="ECO:0000313" key="1">
    <source>
        <dbReference type="EMBL" id="KKN55675.1"/>
    </source>
</evidence>
<reference evidence="1" key="1">
    <citation type="journal article" date="2015" name="Nature">
        <title>Complex archaea that bridge the gap between prokaryotes and eukaryotes.</title>
        <authorList>
            <person name="Spang A."/>
            <person name="Saw J.H."/>
            <person name="Jorgensen S.L."/>
            <person name="Zaremba-Niedzwiedzka K."/>
            <person name="Martijn J."/>
            <person name="Lind A.E."/>
            <person name="van Eijk R."/>
            <person name="Schleper C."/>
            <person name="Guy L."/>
            <person name="Ettema T.J."/>
        </authorList>
    </citation>
    <scope>NUCLEOTIDE SEQUENCE</scope>
</reference>
<name>A0A0F9RGP2_9ZZZZ</name>
<proteinExistence type="predicted"/>
<comment type="caution">
    <text evidence="1">The sequence shown here is derived from an EMBL/GenBank/DDBJ whole genome shotgun (WGS) entry which is preliminary data.</text>
</comment>
<dbReference type="EMBL" id="LAZR01000875">
    <property type="protein sequence ID" value="KKN55675.1"/>
    <property type="molecule type" value="Genomic_DNA"/>
</dbReference>
<organism evidence="1">
    <name type="scientific">marine sediment metagenome</name>
    <dbReference type="NCBI Taxonomy" id="412755"/>
    <lineage>
        <taxon>unclassified sequences</taxon>
        <taxon>metagenomes</taxon>
        <taxon>ecological metagenomes</taxon>
    </lineage>
</organism>
<protein>
    <submittedName>
        <fullName evidence="1">Uncharacterized protein</fullName>
    </submittedName>
</protein>
<accession>A0A0F9RGP2</accession>
<sequence length="145" mass="16641">MNKEQKNMIEEFQCPGCVCGLDTTCLNFKFDDNDLWGFRCKGHAIGTTIMGIGHVALGLPKGFARINKSEQQTCKIRFHLDPIQIQKFSGKFNIVVWAMEKNGYFFMRTYSPRVDRSFVDVVKGKVDWNKLPGAFDVNEFIDDMD</sequence>